<evidence type="ECO:0000256" key="3">
    <source>
        <dbReference type="ARBA" id="ARBA00011738"/>
    </source>
</evidence>
<dbReference type="InterPro" id="IPR006195">
    <property type="entry name" value="aa-tRNA-synth_II"/>
</dbReference>
<evidence type="ECO:0000256" key="12">
    <source>
        <dbReference type="ARBA" id="ARBA00030057"/>
    </source>
</evidence>
<dbReference type="FunFam" id="3.30.40.230:FF:000001">
    <property type="entry name" value="Glycine--tRNA ligase"/>
    <property type="match status" value="1"/>
</dbReference>
<dbReference type="InterPro" id="IPR009068">
    <property type="entry name" value="uS15_NS1_RNA-bd_sf"/>
</dbReference>
<evidence type="ECO:0000313" key="17">
    <source>
        <dbReference type="EMBL" id="RHN65286.1"/>
    </source>
</evidence>
<dbReference type="EnsemblPlants" id="KEH32825">
    <property type="protein sequence ID" value="KEH32825"/>
    <property type="gene ID" value="MTR_3g006740"/>
</dbReference>
<dbReference type="NCBIfam" id="TIGR00389">
    <property type="entry name" value="glyS_dimeric"/>
    <property type="match status" value="1"/>
</dbReference>
<evidence type="ECO:0000256" key="2">
    <source>
        <dbReference type="ARBA" id="ARBA00008226"/>
    </source>
</evidence>
<dbReference type="SMART" id="SM00991">
    <property type="entry name" value="WHEP-TRS"/>
    <property type="match status" value="1"/>
</dbReference>
<evidence type="ECO:0000256" key="1">
    <source>
        <dbReference type="ARBA" id="ARBA00004496"/>
    </source>
</evidence>
<reference evidence="20" key="4">
    <citation type="journal article" date="2018" name="Nat. Plants">
        <title>Whole-genome landscape of Medicago truncatula symbiotic genes.</title>
        <authorList>
            <person name="Pecrix Y."/>
            <person name="Staton S.E."/>
            <person name="Sallet E."/>
            <person name="Lelandais-Briere C."/>
            <person name="Moreau S."/>
            <person name="Carrere S."/>
            <person name="Blein T."/>
            <person name="Jardinaud M.F."/>
            <person name="Latrasse D."/>
            <person name="Zouine M."/>
            <person name="Zahm M."/>
            <person name="Kreplak J."/>
            <person name="Mayjonade B."/>
            <person name="Satge C."/>
            <person name="Perez M."/>
            <person name="Cauet S."/>
            <person name="Marande W."/>
            <person name="Chantry-Darmon C."/>
            <person name="Lopez-Roques C."/>
            <person name="Bouchez O."/>
            <person name="Berard A."/>
            <person name="Debelle F."/>
            <person name="Munos S."/>
            <person name="Bendahmane A."/>
            <person name="Berges H."/>
            <person name="Niebel A."/>
            <person name="Buitink J."/>
            <person name="Frugier F."/>
            <person name="Benhamed M."/>
            <person name="Crespi M."/>
            <person name="Gouzy J."/>
            <person name="Gamas P."/>
        </authorList>
    </citation>
    <scope>NUCLEOTIDE SEQUENCE [LARGE SCALE GENOMIC DNA]</scope>
    <source>
        <strain evidence="20">cv. Jemalong A17</strain>
    </source>
</reference>
<dbReference type="Proteomes" id="UP000002051">
    <property type="component" value="Chromosome 3"/>
</dbReference>
<dbReference type="SUPFAM" id="SSF52954">
    <property type="entry name" value="Class II aaRS ABD-related"/>
    <property type="match status" value="1"/>
</dbReference>
<dbReference type="PROSITE" id="PS50862">
    <property type="entry name" value="AA_TRNA_LIGASE_II"/>
    <property type="match status" value="1"/>
</dbReference>
<dbReference type="Proteomes" id="UP000265566">
    <property type="component" value="Chromosome 3"/>
</dbReference>
<dbReference type="OrthoDB" id="57698at2759"/>
<evidence type="ECO:0000259" key="15">
    <source>
        <dbReference type="PROSITE" id="PS51185"/>
    </source>
</evidence>
<dbReference type="SUPFAM" id="SSF47060">
    <property type="entry name" value="S15/NS1 RNA-binding domain"/>
    <property type="match status" value="1"/>
</dbReference>
<dbReference type="InterPro" id="IPR000738">
    <property type="entry name" value="WHEP-TRS_dom"/>
</dbReference>
<dbReference type="InterPro" id="IPR045864">
    <property type="entry name" value="aa-tRNA-synth_II/BPL/LPL"/>
</dbReference>
<keyword evidence="19" id="KW-1185">Reference proteome</keyword>
<proteinExistence type="inferred from homology"/>
<dbReference type="AlphaFoldDB" id="A0A072V3V7"/>
<dbReference type="FunFam" id="3.40.50.800:FF:000004">
    <property type="entry name" value="Glycine--tRNA ligase 2"/>
    <property type="match status" value="1"/>
</dbReference>
<dbReference type="KEGG" id="mtr:25488482"/>
<dbReference type="GO" id="GO:0016740">
    <property type="term" value="F:transferase activity"/>
    <property type="evidence" value="ECO:0007669"/>
    <property type="project" value="UniProtKB-KW"/>
</dbReference>
<dbReference type="Gene3D" id="3.30.40.230">
    <property type="match status" value="1"/>
</dbReference>
<reference evidence="17" key="5">
    <citation type="journal article" date="2018" name="Nat. Plants">
        <title>Whole-genome landscape of Medicago truncatula symbiotic genes.</title>
        <authorList>
            <person name="Pecrix Y."/>
            <person name="Gamas P."/>
            <person name="Carrere S."/>
        </authorList>
    </citation>
    <scope>NUCLEOTIDE SEQUENCE</scope>
    <source>
        <tissue evidence="17">Leaves</tissue>
    </source>
</reference>
<comment type="similarity">
    <text evidence="2">Belongs to the class-II aminoacyl-tRNA synthetase family.</text>
</comment>
<dbReference type="InterPro" id="IPR002314">
    <property type="entry name" value="aa-tRNA-synt_IIb"/>
</dbReference>
<dbReference type="FunFam" id="3.30.720.200:FF:000001">
    <property type="entry name" value="Glycine--tRNA ligase 2"/>
    <property type="match status" value="1"/>
</dbReference>
<evidence type="ECO:0000256" key="7">
    <source>
        <dbReference type="ARBA" id="ARBA00022679"/>
    </source>
</evidence>
<evidence type="ECO:0000313" key="16">
    <source>
        <dbReference type="EMBL" id="KEH32825.1"/>
    </source>
</evidence>
<dbReference type="STRING" id="3880.A0A072V3V7"/>
<dbReference type="InterPro" id="IPR004154">
    <property type="entry name" value="Anticodon-bd"/>
</dbReference>
<dbReference type="PROSITE" id="PS51185">
    <property type="entry name" value="WHEP_TRS_2"/>
    <property type="match status" value="1"/>
</dbReference>
<keyword evidence="10" id="KW-0648">Protein biosynthesis</keyword>
<comment type="subcellular location">
    <subcellularLocation>
        <location evidence="1">Cytoplasm</location>
    </subcellularLocation>
</comment>
<dbReference type="Gramene" id="rna13110">
    <property type="protein sequence ID" value="RHN65286.1"/>
    <property type="gene ID" value="gene13110"/>
</dbReference>
<dbReference type="InterPro" id="IPR027031">
    <property type="entry name" value="Gly-tRNA_synthase/POLG2"/>
</dbReference>
<sequence length="704" mass="78877">MATAEESLRKCLSEKLSAVEIQSNTVRSLKSSSAPKPDIDAAVQALNALKLEKSSIEKSLESLLSASGSNSRKAFRKSVVNTLKRRFFYNSSFQIYGGEAGFFDYGPPGSAVKYNVLSFWRQHFMLEEKMLEVDCPCVTPEVVLKASGHVEKFTDLMVKDEKTGTCYRADHLLKDYCNQKLQEDLTLSSEKAAELKHVLAMLDGFSSQELGAKIKEYGITAPETKNPLSDPYPFNLMFQTSIGPSGSARGFMRPETAQGIFVNFRDLYHYNRDKLPFAAAQIGQAFRNEISPRQGLLRTREFTLAEIEHFVDPEDKSHPKYAKVADLEFFMFSREEQMSGQSAKKIRLGEAVSKGIVNNETLGYFIGRVYLFLTRLSIDKDRLRFRQHLANEMAHYAADCWDAEIECSYGWIECVGIADRSAYDLLAHSEKSGVPLVAHEKFSEPKEVEKLVITPIKKELGLAFKGSQKMVVEALEAMREKEALDMKAALESKGEVEFEVCTLGKTVTINKSMVSIHTEKKKEHQRVFTPSVIEPSFGIGRIIYCLFEHTFYTRQSEAGDEQLNVFRFPSLVAPIKCTVFPLVKNQEFEEVANLISESLTAAGIWHMIDITGTSIGKRYARTDELGVPFAITVDSTTSVTIRERDCKDQVRVDVENVATVIREVTEGQRTWEDLLKLSGVLTACASQPAASDSVSSAEFEKIMG</sequence>
<organism evidence="16 19">
    <name type="scientific">Medicago truncatula</name>
    <name type="common">Barrel medic</name>
    <name type="synonym">Medicago tribuloides</name>
    <dbReference type="NCBI Taxonomy" id="3880"/>
    <lineage>
        <taxon>Eukaryota</taxon>
        <taxon>Viridiplantae</taxon>
        <taxon>Streptophyta</taxon>
        <taxon>Embryophyta</taxon>
        <taxon>Tracheophyta</taxon>
        <taxon>Spermatophyta</taxon>
        <taxon>Magnoliopsida</taxon>
        <taxon>eudicotyledons</taxon>
        <taxon>Gunneridae</taxon>
        <taxon>Pentapetalae</taxon>
        <taxon>rosids</taxon>
        <taxon>fabids</taxon>
        <taxon>Fabales</taxon>
        <taxon>Fabaceae</taxon>
        <taxon>Papilionoideae</taxon>
        <taxon>50 kb inversion clade</taxon>
        <taxon>NPAAA clade</taxon>
        <taxon>Hologalegina</taxon>
        <taxon>IRL clade</taxon>
        <taxon>Trifolieae</taxon>
        <taxon>Medicago</taxon>
    </lineage>
</organism>
<dbReference type="PANTHER" id="PTHR10745">
    <property type="entry name" value="GLYCYL-TRNA SYNTHETASE/DNA POLYMERASE SUBUNIT GAMMA-2"/>
    <property type="match status" value="1"/>
</dbReference>
<keyword evidence="9" id="KW-0067">ATP-binding</keyword>
<dbReference type="GO" id="GO:0004820">
    <property type="term" value="F:glycine-tRNA ligase activity"/>
    <property type="evidence" value="ECO:0000318"/>
    <property type="project" value="GO_Central"/>
</dbReference>
<evidence type="ECO:0000313" key="18">
    <source>
        <dbReference type="EnsemblPlants" id="KEH32825"/>
    </source>
</evidence>
<evidence type="ECO:0000256" key="4">
    <source>
        <dbReference type="ARBA" id="ARBA00012829"/>
    </source>
</evidence>
<dbReference type="Pfam" id="PF03129">
    <property type="entry name" value="HGTP_anticodon"/>
    <property type="match status" value="1"/>
</dbReference>
<comment type="catalytic activity">
    <reaction evidence="13">
        <text>tRNA(Gly) + glycine + ATP = glycyl-tRNA(Gly) + AMP + diphosphate</text>
        <dbReference type="Rhea" id="RHEA:16013"/>
        <dbReference type="Rhea" id="RHEA-COMP:9664"/>
        <dbReference type="Rhea" id="RHEA-COMP:9683"/>
        <dbReference type="ChEBI" id="CHEBI:30616"/>
        <dbReference type="ChEBI" id="CHEBI:33019"/>
        <dbReference type="ChEBI" id="CHEBI:57305"/>
        <dbReference type="ChEBI" id="CHEBI:78442"/>
        <dbReference type="ChEBI" id="CHEBI:78522"/>
        <dbReference type="ChEBI" id="CHEBI:456215"/>
        <dbReference type="EC" id="6.1.1.14"/>
    </reaction>
</comment>
<dbReference type="Gene3D" id="3.30.930.10">
    <property type="entry name" value="Bira Bifunctional Protein, Domain 2"/>
    <property type="match status" value="1"/>
</dbReference>
<dbReference type="Gene3D" id="1.10.287.10">
    <property type="entry name" value="S15/NS1, RNA-binding"/>
    <property type="match status" value="1"/>
</dbReference>
<evidence type="ECO:0000256" key="6">
    <source>
        <dbReference type="ARBA" id="ARBA00022598"/>
    </source>
</evidence>
<evidence type="ECO:0000313" key="19">
    <source>
        <dbReference type="Proteomes" id="UP000002051"/>
    </source>
</evidence>
<dbReference type="InterPro" id="IPR033731">
    <property type="entry name" value="GlyRS-like_core"/>
</dbReference>
<dbReference type="SUPFAM" id="SSF55681">
    <property type="entry name" value="Class II aaRS and biotin synthetases"/>
    <property type="match status" value="1"/>
</dbReference>
<feature type="domain" description="WHEP-TRS" evidence="15">
    <location>
        <begin position="11"/>
        <end position="67"/>
    </location>
</feature>
<evidence type="ECO:0000259" key="14">
    <source>
        <dbReference type="PROSITE" id="PS50862"/>
    </source>
</evidence>
<dbReference type="PRINTS" id="PR01043">
    <property type="entry name" value="TRNASYNTHGLY"/>
</dbReference>
<dbReference type="Gene3D" id="3.30.720.200">
    <property type="match status" value="1"/>
</dbReference>
<feature type="domain" description="Aminoacyl-transfer RNA synthetases class-II family profile" evidence="14">
    <location>
        <begin position="214"/>
        <end position="569"/>
    </location>
</feature>
<dbReference type="GO" id="GO:0070150">
    <property type="term" value="P:mitochondrial glycyl-tRNA aminoacylation"/>
    <property type="evidence" value="ECO:0000318"/>
    <property type="project" value="GO_Central"/>
</dbReference>
<evidence type="ECO:0000256" key="11">
    <source>
        <dbReference type="ARBA" id="ARBA00023146"/>
    </source>
</evidence>
<reference evidence="16 19" key="2">
    <citation type="journal article" date="2014" name="BMC Genomics">
        <title>An improved genome release (version Mt4.0) for the model legume Medicago truncatula.</title>
        <authorList>
            <person name="Tang H."/>
            <person name="Krishnakumar V."/>
            <person name="Bidwell S."/>
            <person name="Rosen B."/>
            <person name="Chan A."/>
            <person name="Zhou S."/>
            <person name="Gentzbittel L."/>
            <person name="Childs K.L."/>
            <person name="Yandell M."/>
            <person name="Gundlach H."/>
            <person name="Mayer K.F."/>
            <person name="Schwartz D.C."/>
            <person name="Town C.D."/>
        </authorList>
    </citation>
    <scope>GENOME REANNOTATION</scope>
    <source>
        <strain evidence="16">A17</strain>
        <strain evidence="18 19">cv. Jemalong A17</strain>
    </source>
</reference>
<dbReference type="Gene3D" id="3.40.50.800">
    <property type="entry name" value="Anticodon-binding domain"/>
    <property type="match status" value="1"/>
</dbReference>
<dbReference type="FunFam" id="3.30.930.10:FF:000010">
    <property type="entry name" value="Glycyl-tRNA synthetase 1"/>
    <property type="match status" value="1"/>
</dbReference>
<protein>
    <recommendedName>
        <fullName evidence="4">glycine--tRNA ligase</fullName>
        <ecNumber evidence="4">6.1.1.14</ecNumber>
    </recommendedName>
    <alternativeName>
        <fullName evidence="12">Diadenosine tetraphosphate synthetase</fullName>
    </alternativeName>
</protein>
<evidence type="ECO:0000256" key="9">
    <source>
        <dbReference type="ARBA" id="ARBA00022840"/>
    </source>
</evidence>
<dbReference type="EMBL" id="CM001219">
    <property type="protein sequence ID" value="KEH32825.1"/>
    <property type="molecule type" value="Genomic_DNA"/>
</dbReference>
<keyword evidence="6 16" id="KW-0436">Ligase</keyword>
<reference evidence="16 19" key="1">
    <citation type="journal article" date="2011" name="Nature">
        <title>The Medicago genome provides insight into the evolution of rhizobial symbioses.</title>
        <authorList>
            <person name="Young N.D."/>
            <person name="Debelle F."/>
            <person name="Oldroyd G.E."/>
            <person name="Geurts R."/>
            <person name="Cannon S.B."/>
            <person name="Udvardi M.K."/>
            <person name="Benedito V.A."/>
            <person name="Mayer K.F."/>
            <person name="Gouzy J."/>
            <person name="Schoof H."/>
            <person name="Van de Peer Y."/>
            <person name="Proost S."/>
            <person name="Cook D.R."/>
            <person name="Meyers B.C."/>
            <person name="Spannagl M."/>
            <person name="Cheung F."/>
            <person name="De Mita S."/>
            <person name="Krishnakumar V."/>
            <person name="Gundlach H."/>
            <person name="Zhou S."/>
            <person name="Mudge J."/>
            <person name="Bharti A.K."/>
            <person name="Murray J.D."/>
            <person name="Naoumkina M.A."/>
            <person name="Rosen B."/>
            <person name="Silverstein K.A."/>
            <person name="Tang H."/>
            <person name="Rombauts S."/>
            <person name="Zhao P.X."/>
            <person name="Zhou P."/>
            <person name="Barbe V."/>
            <person name="Bardou P."/>
            <person name="Bechner M."/>
            <person name="Bellec A."/>
            <person name="Berger A."/>
            <person name="Berges H."/>
            <person name="Bidwell S."/>
            <person name="Bisseling T."/>
            <person name="Choisne N."/>
            <person name="Couloux A."/>
            <person name="Denny R."/>
            <person name="Deshpande S."/>
            <person name="Dai X."/>
            <person name="Doyle J.J."/>
            <person name="Dudez A.M."/>
            <person name="Farmer A.D."/>
            <person name="Fouteau S."/>
            <person name="Franken C."/>
            <person name="Gibelin C."/>
            <person name="Gish J."/>
            <person name="Goldstein S."/>
            <person name="Gonzalez A.J."/>
            <person name="Green P.J."/>
            <person name="Hallab A."/>
            <person name="Hartog M."/>
            <person name="Hua A."/>
            <person name="Humphray S.J."/>
            <person name="Jeong D.H."/>
            <person name="Jing Y."/>
            <person name="Jocker A."/>
            <person name="Kenton S.M."/>
            <person name="Kim D.J."/>
            <person name="Klee K."/>
            <person name="Lai H."/>
            <person name="Lang C."/>
            <person name="Lin S."/>
            <person name="Macmil S.L."/>
            <person name="Magdelenat G."/>
            <person name="Matthews L."/>
            <person name="McCorrison J."/>
            <person name="Monaghan E.L."/>
            <person name="Mun J.H."/>
            <person name="Najar F.Z."/>
            <person name="Nicholson C."/>
            <person name="Noirot C."/>
            <person name="O'Bleness M."/>
            <person name="Paule C.R."/>
            <person name="Poulain J."/>
            <person name="Prion F."/>
            <person name="Qin B."/>
            <person name="Qu C."/>
            <person name="Retzel E.F."/>
            <person name="Riddle C."/>
            <person name="Sallet E."/>
            <person name="Samain S."/>
            <person name="Samson N."/>
            <person name="Sanders I."/>
            <person name="Saurat O."/>
            <person name="Scarpelli C."/>
            <person name="Schiex T."/>
            <person name="Segurens B."/>
            <person name="Severin A.J."/>
            <person name="Sherrier D.J."/>
            <person name="Shi R."/>
            <person name="Sims S."/>
            <person name="Singer S.R."/>
            <person name="Sinharoy S."/>
            <person name="Sterck L."/>
            <person name="Viollet A."/>
            <person name="Wang B.B."/>
            <person name="Wang K."/>
            <person name="Wang M."/>
            <person name="Wang X."/>
            <person name="Warfsmann J."/>
            <person name="Weissenbach J."/>
            <person name="White D.D."/>
            <person name="White J.D."/>
            <person name="Wiley G.B."/>
            <person name="Wincker P."/>
            <person name="Xing Y."/>
            <person name="Yang L."/>
            <person name="Yao Z."/>
            <person name="Ying F."/>
            <person name="Zhai J."/>
            <person name="Zhou L."/>
            <person name="Zuber A."/>
            <person name="Denarie J."/>
            <person name="Dixon R.A."/>
            <person name="May G.D."/>
            <person name="Schwartz D.C."/>
            <person name="Rogers J."/>
            <person name="Quetier F."/>
            <person name="Town C.D."/>
            <person name="Roe B.A."/>
        </authorList>
    </citation>
    <scope>NUCLEOTIDE SEQUENCE [LARGE SCALE GENOMIC DNA]</scope>
    <source>
        <strain evidence="16">A17</strain>
        <strain evidence="18 19">cv. Jemalong A17</strain>
    </source>
</reference>
<keyword evidence="7" id="KW-0808">Transferase</keyword>
<name>A0A072V3V7_MEDTR</name>
<dbReference type="Pfam" id="PF00587">
    <property type="entry name" value="tRNA-synt_2b"/>
    <property type="match status" value="1"/>
</dbReference>
<keyword evidence="5" id="KW-0963">Cytoplasm</keyword>
<accession>A0A072V3V7</accession>
<dbReference type="PANTHER" id="PTHR10745:SF0">
    <property type="entry name" value="GLYCINE--TRNA LIGASE"/>
    <property type="match status" value="1"/>
</dbReference>
<evidence type="ECO:0000256" key="8">
    <source>
        <dbReference type="ARBA" id="ARBA00022741"/>
    </source>
</evidence>
<dbReference type="GO" id="GO:0005739">
    <property type="term" value="C:mitochondrion"/>
    <property type="evidence" value="ECO:0000318"/>
    <property type="project" value="GO_Central"/>
</dbReference>
<evidence type="ECO:0000313" key="20">
    <source>
        <dbReference type="Proteomes" id="UP000265566"/>
    </source>
</evidence>
<dbReference type="InterPro" id="IPR002315">
    <property type="entry name" value="tRNA-synt_gly"/>
</dbReference>
<dbReference type="Pfam" id="PF00458">
    <property type="entry name" value="WHEP-TRS"/>
    <property type="match status" value="1"/>
</dbReference>
<dbReference type="EC" id="6.1.1.14" evidence="4"/>
<evidence type="ECO:0000256" key="13">
    <source>
        <dbReference type="ARBA" id="ARBA00047937"/>
    </source>
</evidence>
<dbReference type="HOGENOM" id="CLU_015515_1_0_1"/>
<evidence type="ECO:0000256" key="5">
    <source>
        <dbReference type="ARBA" id="ARBA00022490"/>
    </source>
</evidence>
<comment type="subunit">
    <text evidence="3">Homodimer.</text>
</comment>
<evidence type="ECO:0000256" key="10">
    <source>
        <dbReference type="ARBA" id="ARBA00022917"/>
    </source>
</evidence>
<dbReference type="GO" id="GO:0005737">
    <property type="term" value="C:cytoplasm"/>
    <property type="evidence" value="ECO:0000318"/>
    <property type="project" value="GO_Central"/>
</dbReference>
<reference evidence="18" key="3">
    <citation type="submission" date="2015-04" db="UniProtKB">
        <authorList>
            <consortium name="EnsemblPlants"/>
        </authorList>
    </citation>
    <scope>IDENTIFICATION</scope>
    <source>
        <strain evidence="18">cv. Jemalong A17</strain>
    </source>
</reference>
<dbReference type="GO" id="GO:0005524">
    <property type="term" value="F:ATP binding"/>
    <property type="evidence" value="ECO:0007669"/>
    <property type="project" value="UniProtKB-KW"/>
</dbReference>
<gene>
    <name evidence="18" type="primary">25488482</name>
    <name evidence="16" type="ordered locus">MTR_3g006740</name>
    <name evidence="17" type="ORF">MtrunA17_Chr3g0078261</name>
</gene>
<keyword evidence="8" id="KW-0547">Nucleotide-binding</keyword>
<dbReference type="NCBIfam" id="NF003211">
    <property type="entry name" value="PRK04173.1"/>
    <property type="match status" value="1"/>
</dbReference>
<dbReference type="EMBL" id="PSQE01000003">
    <property type="protein sequence ID" value="RHN65286.1"/>
    <property type="molecule type" value="Genomic_DNA"/>
</dbReference>
<dbReference type="CDD" id="cd00774">
    <property type="entry name" value="GlyRS-like_core"/>
    <property type="match status" value="1"/>
</dbReference>
<keyword evidence="11" id="KW-0030">Aminoacyl-tRNA synthetase</keyword>
<dbReference type="InterPro" id="IPR036621">
    <property type="entry name" value="Anticodon-bd_dom_sf"/>
</dbReference>